<feature type="compositionally biased region" description="Polar residues" evidence="1">
    <location>
        <begin position="435"/>
        <end position="446"/>
    </location>
</feature>
<feature type="compositionally biased region" description="Basic and acidic residues" evidence="1">
    <location>
        <begin position="185"/>
        <end position="194"/>
    </location>
</feature>
<comment type="caution">
    <text evidence="3">The sequence shown here is derived from an EMBL/GenBank/DDBJ whole genome shotgun (WGS) entry which is preliminary data.</text>
</comment>
<feature type="compositionally biased region" description="Pro residues" evidence="1">
    <location>
        <begin position="159"/>
        <end position="171"/>
    </location>
</feature>
<feature type="region of interest" description="Disordered" evidence="1">
    <location>
        <begin position="413"/>
        <end position="446"/>
    </location>
</feature>
<gene>
    <name evidence="3" type="ORF">XYLVIOL_LOCUS4164</name>
</gene>
<feature type="region of interest" description="Disordered" evidence="1">
    <location>
        <begin position="159"/>
        <end position="236"/>
    </location>
</feature>
<organism evidence="3 4">
    <name type="scientific">Xylocopa violacea</name>
    <name type="common">Violet carpenter bee</name>
    <name type="synonym">Apis violacea</name>
    <dbReference type="NCBI Taxonomy" id="135666"/>
    <lineage>
        <taxon>Eukaryota</taxon>
        <taxon>Metazoa</taxon>
        <taxon>Ecdysozoa</taxon>
        <taxon>Arthropoda</taxon>
        <taxon>Hexapoda</taxon>
        <taxon>Insecta</taxon>
        <taxon>Pterygota</taxon>
        <taxon>Neoptera</taxon>
        <taxon>Endopterygota</taxon>
        <taxon>Hymenoptera</taxon>
        <taxon>Apocrita</taxon>
        <taxon>Aculeata</taxon>
        <taxon>Apoidea</taxon>
        <taxon>Anthophila</taxon>
        <taxon>Apidae</taxon>
        <taxon>Xylocopa</taxon>
        <taxon>Xylocopa</taxon>
    </lineage>
</organism>
<evidence type="ECO:0000256" key="1">
    <source>
        <dbReference type="SAM" id="MobiDB-lite"/>
    </source>
</evidence>
<feature type="compositionally biased region" description="Basic and acidic residues" evidence="1">
    <location>
        <begin position="215"/>
        <end position="226"/>
    </location>
</feature>
<keyword evidence="2" id="KW-0732">Signal</keyword>
<evidence type="ECO:0000313" key="3">
    <source>
        <dbReference type="EMBL" id="CAL7939857.1"/>
    </source>
</evidence>
<feature type="compositionally biased region" description="Polar residues" evidence="1">
    <location>
        <begin position="227"/>
        <end position="236"/>
    </location>
</feature>
<sequence>MDPLLLFLLTSTVLVQGYEKDNDPNDEPFLPIYPVYPYSPKLIKRGVADRESAAQSSPELHAPKVGAKDSYGASVSASYPREPYPNYDPHPKVSSSPNYGYYGSIPYSYPAASYNAYPSYPAPYTVSAPPYGAISYPNYYYQSTYYYPNSYYSKPLFYTPPPPPPPPPPAPANDYPSNSQSEPEVSDKNKEKYPSAEQNRGPVQFVDGANYISDSSKDADNSRDLDSQSSSYKTSARQNQLLQWNDIEITNLPIPKTSYRVISVAGQPVGPDYPLPAPYAKAQQLEELMSRAWGKAFVQNLRQASEDRYPAQEANKNVVARMNSGQYPSQNDHKKDARFVAGIAKSGPNYAANPNLPGKTNAGQATGQAFQTSPIDLSGVKAYPVPMKAGVYYPSGNPVGGQTEANAYENFENASSQGSQSYDGPFSPQVDDKQQQNYENDSGQTYQRQSFVTAQMPREFNYLNNVFSAPQAVAQQRSKLYEDNLDDVNFGGESKKG</sequence>
<dbReference type="EMBL" id="CAXAJV020001290">
    <property type="protein sequence ID" value="CAL7939857.1"/>
    <property type="molecule type" value="Genomic_DNA"/>
</dbReference>
<feature type="chain" id="PRO_5046570273" evidence="2">
    <location>
        <begin position="18"/>
        <end position="497"/>
    </location>
</feature>
<feature type="region of interest" description="Disordered" evidence="1">
    <location>
        <begin position="49"/>
        <end position="76"/>
    </location>
</feature>
<evidence type="ECO:0000313" key="4">
    <source>
        <dbReference type="Proteomes" id="UP001642520"/>
    </source>
</evidence>
<evidence type="ECO:0000256" key="2">
    <source>
        <dbReference type="SAM" id="SignalP"/>
    </source>
</evidence>
<reference evidence="3 4" key="1">
    <citation type="submission" date="2024-08" db="EMBL/GenBank/DDBJ databases">
        <authorList>
            <person name="Will J Nash"/>
            <person name="Angela Man"/>
            <person name="Seanna McTaggart"/>
            <person name="Kendall Baker"/>
            <person name="Tom Barker"/>
            <person name="Leah Catchpole"/>
            <person name="Alex Durrant"/>
            <person name="Karim Gharbi"/>
            <person name="Naomi Irish"/>
            <person name="Gemy Kaithakottil"/>
            <person name="Debby Ku"/>
            <person name="Aaliyah Providence"/>
            <person name="Felix Shaw"/>
            <person name="David Swarbreck"/>
            <person name="Chris Watkins"/>
            <person name="Ann M. McCartney"/>
            <person name="Giulio Formenti"/>
            <person name="Alice Mouton"/>
            <person name="Noel Vella"/>
            <person name="Bjorn M von Reumont"/>
            <person name="Adriana Vella"/>
            <person name="Wilfried Haerty"/>
        </authorList>
    </citation>
    <scope>NUCLEOTIDE SEQUENCE [LARGE SCALE GENOMIC DNA]</scope>
</reference>
<protein>
    <submittedName>
        <fullName evidence="3">Uncharacterized protein</fullName>
    </submittedName>
</protein>
<feature type="signal peptide" evidence="2">
    <location>
        <begin position="1"/>
        <end position="17"/>
    </location>
</feature>
<name>A0ABP1NHC3_XYLVO</name>
<keyword evidence="4" id="KW-1185">Reference proteome</keyword>
<dbReference type="Proteomes" id="UP001642520">
    <property type="component" value="Unassembled WGS sequence"/>
</dbReference>
<accession>A0ABP1NHC3</accession>
<feature type="compositionally biased region" description="Polar residues" evidence="1">
    <location>
        <begin position="413"/>
        <end position="422"/>
    </location>
</feature>
<proteinExistence type="predicted"/>